<dbReference type="PANTHER" id="PTHR47331:SF5">
    <property type="entry name" value="RIBONUCLEASE H"/>
    <property type="match status" value="1"/>
</dbReference>
<dbReference type="PANTHER" id="PTHR47331">
    <property type="entry name" value="PHD-TYPE DOMAIN-CONTAINING PROTEIN"/>
    <property type="match status" value="1"/>
</dbReference>
<dbReference type="RefSeq" id="XP_013167973.1">
    <property type="nucleotide sequence ID" value="XM_013312519.1"/>
</dbReference>
<sequence>MYCSKRHVVMLCPKLHAQPKICEQNTTEKHCENNKEVNNSFISNDITTLLQTLVVKVSNGKQEKKIRILLDSGSQRTYIKRELAEDLGLQVTGNENLSHSLFSGVKKPAKIHKVFKFRVSSLDDKFHTTMTALEQDVLCGSLPKVQDPKLIENLRRHQISLTDAAESIKDISILIGSDQLGCIIKENFIRLDDNLVAIPTKLGWTLQGPVQGSKLERVRRRNKLLQYPMEVFSSSSSLVGRVVGANDKGEMGVQEQLELKQLQEKR</sequence>
<accession>A0AAJ7E9E1</accession>
<evidence type="ECO:0000313" key="1">
    <source>
        <dbReference type="RefSeq" id="XP_013167973.1"/>
    </source>
</evidence>
<protein>
    <submittedName>
        <fullName evidence="1">Uncharacterized protein LOC106117974</fullName>
    </submittedName>
</protein>
<dbReference type="Proteomes" id="UP000694872">
    <property type="component" value="Unplaced"/>
</dbReference>
<dbReference type="Gene3D" id="2.40.70.10">
    <property type="entry name" value="Acid Proteases"/>
    <property type="match status" value="1"/>
</dbReference>
<organism evidence="1">
    <name type="scientific">Papilio xuthus</name>
    <name type="common">Asian swallowtail butterfly</name>
    <dbReference type="NCBI Taxonomy" id="66420"/>
    <lineage>
        <taxon>Eukaryota</taxon>
        <taxon>Metazoa</taxon>
        <taxon>Ecdysozoa</taxon>
        <taxon>Arthropoda</taxon>
        <taxon>Hexapoda</taxon>
        <taxon>Insecta</taxon>
        <taxon>Pterygota</taxon>
        <taxon>Neoptera</taxon>
        <taxon>Endopterygota</taxon>
        <taxon>Lepidoptera</taxon>
        <taxon>Glossata</taxon>
        <taxon>Ditrysia</taxon>
        <taxon>Papilionoidea</taxon>
        <taxon>Papilionidae</taxon>
        <taxon>Papilioninae</taxon>
        <taxon>Papilio</taxon>
    </lineage>
</organism>
<dbReference type="InterPro" id="IPR001969">
    <property type="entry name" value="Aspartic_peptidase_AS"/>
</dbReference>
<dbReference type="PROSITE" id="PS00141">
    <property type="entry name" value="ASP_PROTEASE"/>
    <property type="match status" value="1"/>
</dbReference>
<dbReference type="GeneID" id="106117974"/>
<gene>
    <name evidence="1" type="primary">LOC106117974</name>
</gene>
<dbReference type="Pfam" id="PF13650">
    <property type="entry name" value="Asp_protease_2"/>
    <property type="match status" value="1"/>
</dbReference>
<reference evidence="1" key="1">
    <citation type="submission" date="2025-08" db="UniProtKB">
        <authorList>
            <consortium name="RefSeq"/>
        </authorList>
    </citation>
    <scope>IDENTIFICATION</scope>
</reference>
<name>A0AAJ7E9E1_PAPXU</name>
<dbReference type="GO" id="GO:0004190">
    <property type="term" value="F:aspartic-type endopeptidase activity"/>
    <property type="evidence" value="ECO:0007669"/>
    <property type="project" value="InterPro"/>
</dbReference>
<dbReference type="KEGG" id="pxu:106117974"/>
<dbReference type="AlphaFoldDB" id="A0AAJ7E9E1"/>
<dbReference type="GO" id="GO:0006508">
    <property type="term" value="P:proteolysis"/>
    <property type="evidence" value="ECO:0007669"/>
    <property type="project" value="InterPro"/>
</dbReference>
<proteinExistence type="predicted"/>
<dbReference type="InterPro" id="IPR021109">
    <property type="entry name" value="Peptidase_aspartic_dom_sf"/>
</dbReference>